<accession>A0A9Q1HU83</accession>
<proteinExistence type="predicted"/>
<protein>
    <submittedName>
        <fullName evidence="1">Uncharacterized protein</fullName>
    </submittedName>
</protein>
<evidence type="ECO:0000313" key="2">
    <source>
        <dbReference type="Proteomes" id="UP001152803"/>
    </source>
</evidence>
<name>A0A9Q1HU83_CONCO</name>
<reference evidence="1" key="1">
    <citation type="journal article" date="2023" name="Science">
        <title>Genome structures resolve the early diversification of teleost fishes.</title>
        <authorList>
            <person name="Parey E."/>
            <person name="Louis A."/>
            <person name="Montfort J."/>
            <person name="Bouchez O."/>
            <person name="Roques C."/>
            <person name="Iampietro C."/>
            <person name="Lluch J."/>
            <person name="Castinel A."/>
            <person name="Donnadieu C."/>
            <person name="Desvignes T."/>
            <person name="Floi Bucao C."/>
            <person name="Jouanno E."/>
            <person name="Wen M."/>
            <person name="Mejri S."/>
            <person name="Dirks R."/>
            <person name="Jansen H."/>
            <person name="Henkel C."/>
            <person name="Chen W.J."/>
            <person name="Zahm M."/>
            <person name="Cabau C."/>
            <person name="Klopp C."/>
            <person name="Thompson A.W."/>
            <person name="Robinson-Rechavi M."/>
            <person name="Braasch I."/>
            <person name="Lecointre G."/>
            <person name="Bobe J."/>
            <person name="Postlethwait J.H."/>
            <person name="Berthelot C."/>
            <person name="Roest Crollius H."/>
            <person name="Guiguen Y."/>
        </authorList>
    </citation>
    <scope>NUCLEOTIDE SEQUENCE</scope>
    <source>
        <strain evidence="1">Concon-B</strain>
    </source>
</reference>
<dbReference type="Proteomes" id="UP001152803">
    <property type="component" value="Unassembled WGS sequence"/>
</dbReference>
<dbReference type="AlphaFoldDB" id="A0A9Q1HU83"/>
<gene>
    <name evidence="1" type="ORF">COCON_G00171780</name>
</gene>
<dbReference type="InterPro" id="IPR042528">
    <property type="entry name" value="elF-2B_alpha_N"/>
</dbReference>
<sequence>MNEDELVEYFRAQMRQDPDVTSAVAAIRTLLEFLKRDRGSGTVQEGNKWRRH</sequence>
<dbReference type="OrthoDB" id="10249309at2759"/>
<comment type="caution">
    <text evidence="1">The sequence shown here is derived from an EMBL/GenBank/DDBJ whole genome shotgun (WGS) entry which is preliminary data.</text>
</comment>
<keyword evidence="2" id="KW-1185">Reference proteome</keyword>
<organism evidence="1 2">
    <name type="scientific">Conger conger</name>
    <name type="common">Conger eel</name>
    <name type="synonym">Muraena conger</name>
    <dbReference type="NCBI Taxonomy" id="82655"/>
    <lineage>
        <taxon>Eukaryota</taxon>
        <taxon>Metazoa</taxon>
        <taxon>Chordata</taxon>
        <taxon>Craniata</taxon>
        <taxon>Vertebrata</taxon>
        <taxon>Euteleostomi</taxon>
        <taxon>Actinopterygii</taxon>
        <taxon>Neopterygii</taxon>
        <taxon>Teleostei</taxon>
        <taxon>Anguilliformes</taxon>
        <taxon>Congridae</taxon>
        <taxon>Conger</taxon>
    </lineage>
</organism>
<dbReference type="Gene3D" id="1.20.120.1070">
    <property type="entry name" value="Translation initiation factor eIF-2B, N-terminal domain"/>
    <property type="match status" value="1"/>
</dbReference>
<evidence type="ECO:0000313" key="1">
    <source>
        <dbReference type="EMBL" id="KAJ8261455.1"/>
    </source>
</evidence>
<dbReference type="EMBL" id="JAFJMO010000012">
    <property type="protein sequence ID" value="KAJ8261455.1"/>
    <property type="molecule type" value="Genomic_DNA"/>
</dbReference>